<dbReference type="Pfam" id="PF13832">
    <property type="entry name" value="zf-HC5HC2H_2"/>
    <property type="match status" value="1"/>
</dbReference>
<accession>A0A8V1ACD4</accession>
<dbReference type="InterPro" id="IPR019786">
    <property type="entry name" value="Zinc_finger_PHD-type_CS"/>
</dbReference>
<dbReference type="GO" id="GO:0005634">
    <property type="term" value="C:nucleus"/>
    <property type="evidence" value="ECO:0007669"/>
    <property type="project" value="UniProtKB-SubCell"/>
</dbReference>
<evidence type="ECO:0000256" key="1">
    <source>
        <dbReference type="ARBA" id="ARBA00004123"/>
    </source>
</evidence>
<feature type="compositionally biased region" description="Basic residues" evidence="8">
    <location>
        <begin position="89"/>
        <end position="99"/>
    </location>
</feature>
<dbReference type="Gene3D" id="3.30.40.10">
    <property type="entry name" value="Zinc/RING finger domain, C3HC4 (zinc finger)"/>
    <property type="match status" value="2"/>
</dbReference>
<dbReference type="SUPFAM" id="SSF57903">
    <property type="entry name" value="FYVE/PHD zinc finger"/>
    <property type="match status" value="1"/>
</dbReference>
<reference evidence="11" key="3">
    <citation type="submission" date="2025-09" db="UniProtKB">
        <authorList>
            <consortium name="Ensembl"/>
        </authorList>
    </citation>
    <scope>IDENTIFICATION</scope>
    <source>
        <strain evidence="11">broiler</strain>
    </source>
</reference>
<dbReference type="Pfam" id="PF13831">
    <property type="entry name" value="PHD_2"/>
    <property type="match status" value="1"/>
</dbReference>
<dbReference type="OrthoDB" id="20839at2759"/>
<evidence type="ECO:0000256" key="4">
    <source>
        <dbReference type="ARBA" id="ARBA00022771"/>
    </source>
</evidence>
<dbReference type="InterPro" id="IPR011011">
    <property type="entry name" value="Znf_FYVE_PHD"/>
</dbReference>
<evidence type="ECO:0000313" key="11">
    <source>
        <dbReference type="Ensembl" id="ENSGALP00010039886.1"/>
    </source>
</evidence>
<dbReference type="GO" id="GO:0008270">
    <property type="term" value="F:zinc ion binding"/>
    <property type="evidence" value="ECO:0007669"/>
    <property type="project" value="UniProtKB-KW"/>
</dbReference>
<evidence type="ECO:0000256" key="8">
    <source>
        <dbReference type="SAM" id="MobiDB-lite"/>
    </source>
</evidence>
<feature type="region of interest" description="Disordered" evidence="8">
    <location>
        <begin position="74"/>
        <end position="116"/>
    </location>
</feature>
<keyword evidence="12" id="KW-1185">Reference proteome</keyword>
<feature type="domain" description="PHD-type" evidence="9">
    <location>
        <begin position="212"/>
        <end position="262"/>
    </location>
</feature>
<sequence length="595" mass="68376">MRKPRRRSRQKLEGRRSPSPYSLKCSPTRETLTYAQAQRIVEVDIDGRLHRISIYDPLKIITEDELTAQDITECNSNKENSEQPLFPSKSKKTPSKGKKREACSKHTSGTSLHLPQPNFRVVDSFKQSDAPPLPTAYYRYIEKPPEDLDAEVEYDMDEEDLAWLEMVNEKRRDDGYGMVSAETFELLVDRLEKESYLESRNNGTQHSIIDEDAFCCVCMDDECHNSNVILFCDICNLAVHQECYGVPYIPEGQWLCRCCLQSPSRPVDCVLCPNKGGAFKQTSDGRWAHVVCAIWIPEVCFANTVFLEPIEGINNIPPARWKLTCYICKQKGMGAAIQCHKVNCYTAFHVTCAQRAGLFMKIEPMRETSINGTTFTVRKTAYCESHSPPGTVKKTGIVKEEREEEGSSGPPKGSLKKNQVKLKQKIKKEPSEGTDGRSSMPMMTVAQIPSYRLNKICSGISLQRKNQFMQRLHNYWLLKRQARNGVPLIRRLHSHLQSQRNAEQKEQDEKTSAVKEELKYWQKLRHDLERARLLIELIRKREKLKREQVKVQQAAMELWLTPFNVLLRTTLDLLQEKDAAQIFAEPVNLNEVLYV</sequence>
<dbReference type="Pfam" id="PF10513">
    <property type="entry name" value="EPL1"/>
    <property type="match status" value="1"/>
</dbReference>
<dbReference type="PANTHER" id="PTHR13793:SF19">
    <property type="entry name" value="BROMODOMAIN AND PHD FINGER-CONTAINING PROTEIN 3"/>
    <property type="match status" value="1"/>
</dbReference>
<feature type="region of interest" description="Disordered" evidence="8">
    <location>
        <begin position="386"/>
        <end position="440"/>
    </location>
</feature>
<name>A0A8V1ACD4_CHICK</name>
<evidence type="ECO:0000313" key="12">
    <source>
        <dbReference type="Proteomes" id="UP000000539"/>
    </source>
</evidence>
<dbReference type="FunFam" id="3.30.40.10:FF:000007">
    <property type="entry name" value="Bromodomain containing 1, isoform CRA_b"/>
    <property type="match status" value="1"/>
</dbReference>
<reference evidence="11" key="2">
    <citation type="submission" date="2025-08" db="UniProtKB">
        <authorList>
            <consortium name="Ensembl"/>
        </authorList>
    </citation>
    <scope>IDENTIFICATION</scope>
    <source>
        <strain evidence="11">broiler</strain>
    </source>
</reference>
<evidence type="ECO:0000256" key="2">
    <source>
        <dbReference type="ARBA" id="ARBA00022723"/>
    </source>
</evidence>
<dbReference type="SMART" id="SM00249">
    <property type="entry name" value="PHD"/>
    <property type="match status" value="2"/>
</dbReference>
<dbReference type="PROSITE" id="PS01359">
    <property type="entry name" value="ZF_PHD_1"/>
    <property type="match status" value="1"/>
</dbReference>
<evidence type="ECO:0000256" key="7">
    <source>
        <dbReference type="PROSITE-ProRule" id="PRU00146"/>
    </source>
</evidence>
<dbReference type="InterPro" id="IPR050701">
    <property type="entry name" value="Histone_Mod_Regulator"/>
</dbReference>
<dbReference type="InterPro" id="IPR034732">
    <property type="entry name" value="EPHD"/>
</dbReference>
<protein>
    <submittedName>
        <fullName evidence="11">Bromodomain and PHD finger containing 3</fullName>
    </submittedName>
</protein>
<dbReference type="FunFam" id="3.30.40.10:FF:000008">
    <property type="entry name" value="Bromodomain containing 1, isoform CRA_a"/>
    <property type="match status" value="1"/>
</dbReference>
<feature type="domain" description="PHD-type" evidence="10">
    <location>
        <begin position="266"/>
        <end position="387"/>
    </location>
</feature>
<dbReference type="InterPro" id="IPR019542">
    <property type="entry name" value="Enhancer_polycomb-like_N"/>
</dbReference>
<organism evidence="11 12">
    <name type="scientific">Gallus gallus</name>
    <name type="common">Chicken</name>
    <dbReference type="NCBI Taxonomy" id="9031"/>
    <lineage>
        <taxon>Eukaryota</taxon>
        <taxon>Metazoa</taxon>
        <taxon>Chordata</taxon>
        <taxon>Craniata</taxon>
        <taxon>Vertebrata</taxon>
        <taxon>Euteleostomi</taxon>
        <taxon>Archelosauria</taxon>
        <taxon>Archosauria</taxon>
        <taxon>Dinosauria</taxon>
        <taxon>Saurischia</taxon>
        <taxon>Theropoda</taxon>
        <taxon>Coelurosauria</taxon>
        <taxon>Aves</taxon>
        <taxon>Neognathae</taxon>
        <taxon>Galloanserae</taxon>
        <taxon>Galliformes</taxon>
        <taxon>Phasianidae</taxon>
        <taxon>Phasianinae</taxon>
        <taxon>Gallus</taxon>
    </lineage>
</organism>
<keyword evidence="3" id="KW-0677">Repeat</keyword>
<dbReference type="AlphaFoldDB" id="A0A8V1ACD4"/>
<reference evidence="11" key="1">
    <citation type="submission" date="2020-11" db="EMBL/GenBank/DDBJ databases">
        <title>Gallus gallus (Chicken) genome, bGalGal1, GRCg7b, maternal haplotype autosomes + Z &amp; W.</title>
        <authorList>
            <person name="Warren W."/>
            <person name="Formenti G."/>
            <person name="Fedrigo O."/>
            <person name="Haase B."/>
            <person name="Mountcastle J."/>
            <person name="Balacco J."/>
            <person name="Tracey A."/>
            <person name="Schneider V."/>
            <person name="Okimoto R."/>
            <person name="Cheng H."/>
            <person name="Hawken R."/>
            <person name="Howe K."/>
            <person name="Jarvis E.D."/>
        </authorList>
    </citation>
    <scope>NUCLEOTIDE SEQUENCE [LARGE SCALE GENOMIC DNA]</scope>
    <source>
        <strain evidence="11">Broiler</strain>
    </source>
</reference>
<dbReference type="PROSITE" id="PS51805">
    <property type="entry name" value="EPHD"/>
    <property type="match status" value="1"/>
</dbReference>
<dbReference type="InterPro" id="IPR001965">
    <property type="entry name" value="Znf_PHD"/>
</dbReference>
<dbReference type="InterPro" id="IPR019787">
    <property type="entry name" value="Znf_PHD-finger"/>
</dbReference>
<dbReference type="Proteomes" id="UP000000539">
    <property type="component" value="Chromosome 26"/>
</dbReference>
<gene>
    <name evidence="11" type="primary">BRPF3</name>
</gene>
<evidence type="ECO:0000256" key="5">
    <source>
        <dbReference type="ARBA" id="ARBA00022833"/>
    </source>
</evidence>
<feature type="compositionally biased region" description="Basic residues" evidence="8">
    <location>
        <begin position="414"/>
        <end position="426"/>
    </location>
</feature>
<evidence type="ECO:0000259" key="9">
    <source>
        <dbReference type="PROSITE" id="PS50016"/>
    </source>
</evidence>
<dbReference type="GeneTree" id="ENSGT00940000155056"/>
<evidence type="ECO:0000259" key="10">
    <source>
        <dbReference type="PROSITE" id="PS51805"/>
    </source>
</evidence>
<keyword evidence="4 7" id="KW-0863">Zinc-finger</keyword>
<proteinExistence type="predicted"/>
<keyword evidence="5" id="KW-0862">Zinc</keyword>
<evidence type="ECO:0000256" key="6">
    <source>
        <dbReference type="ARBA" id="ARBA00023242"/>
    </source>
</evidence>
<dbReference type="PANTHER" id="PTHR13793">
    <property type="entry name" value="PHD FINGER PROTEINS"/>
    <property type="match status" value="1"/>
</dbReference>
<dbReference type="CDD" id="cd15572">
    <property type="entry name" value="PHD_BRPF"/>
    <property type="match status" value="1"/>
</dbReference>
<dbReference type="PROSITE" id="PS50016">
    <property type="entry name" value="ZF_PHD_2"/>
    <property type="match status" value="1"/>
</dbReference>
<dbReference type="InterPro" id="IPR013083">
    <property type="entry name" value="Znf_RING/FYVE/PHD"/>
</dbReference>
<feature type="region of interest" description="Disordered" evidence="8">
    <location>
        <begin position="1"/>
        <end position="27"/>
    </location>
</feature>
<evidence type="ECO:0000256" key="3">
    <source>
        <dbReference type="ARBA" id="ARBA00022737"/>
    </source>
</evidence>
<comment type="subcellular location">
    <subcellularLocation>
        <location evidence="1">Nucleus</location>
    </subcellularLocation>
</comment>
<dbReference type="Ensembl" id="ENSGALT00010065620.1">
    <property type="protein sequence ID" value="ENSGALP00010039886.1"/>
    <property type="gene ID" value="ENSGALG00010027074.1"/>
</dbReference>
<keyword evidence="6" id="KW-0539">Nucleus</keyword>
<keyword evidence="2" id="KW-0479">Metal-binding</keyword>